<dbReference type="GeneID" id="6186762"/>
<evidence type="ECO:0000313" key="2">
    <source>
        <dbReference type="Proteomes" id="UP000008691"/>
    </source>
</evidence>
<dbReference type="InterPro" id="IPR015055">
    <property type="entry name" value="STIV_B116-like"/>
</dbReference>
<dbReference type="KEGG" id="vg:6186762"/>
<dbReference type="Gene3D" id="3.40.50.11170">
    <property type="entry name" value="Uncharacterised protein PF08960, DUF1874"/>
    <property type="match status" value="1"/>
</dbReference>
<sequence length="122" mass="13647">MLYVLNSATLPLKPGKEYMIRARELTIEEAKELLSTEPYVSAVGHEATAVALSNIFGVTIPYNRTQIFLDKGDKLLSIILKKRLEEGKVIKTVEELQQVGYSIWLFEVEPDGQKELGNPGIV</sequence>
<dbReference type="RefSeq" id="YP_001798543.1">
    <property type="nucleotide sequence ID" value="NC_010537.1"/>
</dbReference>
<dbReference type="OrthoDB" id="18199at10239"/>
<dbReference type="Pfam" id="PF08960">
    <property type="entry name" value="STIV_B116-like"/>
    <property type="match status" value="1"/>
</dbReference>
<dbReference type="SUPFAM" id="SSF143602">
    <property type="entry name" value="STIV B116-like"/>
    <property type="match status" value="1"/>
</dbReference>
<reference evidence="1 2" key="1">
    <citation type="journal article" date="2008" name="Res. Microbiol.">
        <title>Viruses in acidic geothermal environments of the Kamchatka Peninsula.</title>
        <authorList>
            <person name="Bize A."/>
            <person name="Peng X."/>
            <person name="Prokofeva M."/>
            <person name="Maclellan K."/>
            <person name="Lucas S."/>
            <person name="Forterre P."/>
            <person name="Garrett R.A."/>
            <person name="Bonch-Osmolovskaya E.A."/>
            <person name="Prangishvili D."/>
        </authorList>
    </citation>
    <scope>NUCLEOTIDE SEQUENCE [LARGE SCALE GENOMIC DNA]</scope>
</reference>
<accession>B2CRK2</accession>
<dbReference type="EMBL" id="EU545650">
    <property type="protein sequence ID" value="ACB37259.1"/>
    <property type="molecule type" value="Genomic_DNA"/>
</dbReference>
<organism evidence="1 2">
    <name type="scientific">Betalipothrixvirus uzonense</name>
    <dbReference type="NCBI Taxonomy" id="512792"/>
    <lineage>
        <taxon>Viruses</taxon>
        <taxon>Adnaviria</taxon>
        <taxon>Zilligvirae</taxon>
        <taxon>Taleaviricota</taxon>
        <taxon>Tokiviricetes</taxon>
        <taxon>Ligamenvirales</taxon>
        <taxon>Lipothrixviridae</taxon>
        <taxon>Betalipothrixvirus</taxon>
    </lineage>
</organism>
<name>B2CRK2_9VIRU</name>
<proteinExistence type="predicted"/>
<evidence type="ECO:0008006" key="3">
    <source>
        <dbReference type="Google" id="ProtNLM"/>
    </source>
</evidence>
<keyword evidence="2" id="KW-1185">Reference proteome</keyword>
<dbReference type="Proteomes" id="UP000008691">
    <property type="component" value="Segment"/>
</dbReference>
<dbReference type="InterPro" id="IPR037236">
    <property type="entry name" value="STIV_B116-like_sf"/>
</dbReference>
<evidence type="ECO:0000313" key="1">
    <source>
        <dbReference type="EMBL" id="ACB37259.1"/>
    </source>
</evidence>
<protein>
    <recommendedName>
        <fullName evidence="3">DUF1874 domain-containing protein</fullName>
    </recommendedName>
</protein>